<keyword evidence="1" id="KW-0812">Transmembrane</keyword>
<protein>
    <submittedName>
        <fullName evidence="3">Pilus assembly protein</fullName>
    </submittedName>
</protein>
<reference evidence="3 4" key="1">
    <citation type="submission" date="2023-06" db="EMBL/GenBank/DDBJ databases">
        <title>Pelomonas sp. APW6 16S ribosomal RNA gene genome sequencing and assembly.</title>
        <authorList>
            <person name="Woo H."/>
        </authorList>
    </citation>
    <scope>NUCLEOTIDE SEQUENCE [LARGE SCALE GENOMIC DNA]</scope>
    <source>
        <strain evidence="3 4">APW6</strain>
    </source>
</reference>
<feature type="transmembrane region" description="Helical" evidence="1">
    <location>
        <begin position="20"/>
        <end position="42"/>
    </location>
</feature>
<evidence type="ECO:0000313" key="3">
    <source>
        <dbReference type="EMBL" id="MDL5031339.1"/>
    </source>
</evidence>
<evidence type="ECO:0000259" key="2">
    <source>
        <dbReference type="Pfam" id="PF07811"/>
    </source>
</evidence>
<accession>A0ABT7LEQ7</accession>
<evidence type="ECO:0000313" key="4">
    <source>
        <dbReference type="Proteomes" id="UP001238603"/>
    </source>
</evidence>
<proteinExistence type="predicted"/>
<gene>
    <name evidence="3" type="ORF">QRD43_05400</name>
</gene>
<comment type="caution">
    <text evidence="3">The sequence shown here is derived from an EMBL/GenBank/DDBJ whole genome shotgun (WGS) entry which is preliminary data.</text>
</comment>
<name>A0ABT7LEQ7_9BURK</name>
<feature type="domain" description="TadE-like" evidence="2">
    <location>
        <begin position="13"/>
        <end position="55"/>
    </location>
</feature>
<dbReference type="InterPro" id="IPR012495">
    <property type="entry name" value="TadE-like_dom"/>
</dbReference>
<sequence>MRVRHRHGRSPRGLGLVEFVIVLPVAIVFVLGIVQAGFIYMAKLQINHATFQAARLGSLHNADEGVMKTALMRSLSPFYQNNFETNDSVRLAKAKAETELDQILHPVKLERLNPSALSFDDFGVKDPKSGKTYIPNDNLEWRLDKPGATSQQRLRDANVLKIRVVYAYQLKVPLMMGVLKRVMCGGQSGVDAFGNVGALDAVYPGGVSDECLRYYLRDRMPIESFAVVEMQTRAER</sequence>
<dbReference type="EMBL" id="JASVDS010000001">
    <property type="protein sequence ID" value="MDL5031339.1"/>
    <property type="molecule type" value="Genomic_DNA"/>
</dbReference>
<dbReference type="Proteomes" id="UP001238603">
    <property type="component" value="Unassembled WGS sequence"/>
</dbReference>
<keyword evidence="1" id="KW-1133">Transmembrane helix</keyword>
<organism evidence="3 4">
    <name type="scientific">Roseateles subflavus</name>
    <dbReference type="NCBI Taxonomy" id="3053353"/>
    <lineage>
        <taxon>Bacteria</taxon>
        <taxon>Pseudomonadati</taxon>
        <taxon>Pseudomonadota</taxon>
        <taxon>Betaproteobacteria</taxon>
        <taxon>Burkholderiales</taxon>
        <taxon>Sphaerotilaceae</taxon>
        <taxon>Roseateles</taxon>
    </lineage>
</organism>
<dbReference type="Pfam" id="PF07811">
    <property type="entry name" value="TadE"/>
    <property type="match status" value="1"/>
</dbReference>
<keyword evidence="4" id="KW-1185">Reference proteome</keyword>
<keyword evidence="1" id="KW-0472">Membrane</keyword>
<evidence type="ECO:0000256" key="1">
    <source>
        <dbReference type="SAM" id="Phobius"/>
    </source>
</evidence>
<dbReference type="RefSeq" id="WP_285981447.1">
    <property type="nucleotide sequence ID" value="NZ_JASVDS010000001.1"/>
</dbReference>